<dbReference type="EMBL" id="QASN01000006">
    <property type="protein sequence ID" value="PTU75830.1"/>
    <property type="molecule type" value="Genomic_DNA"/>
</dbReference>
<keyword evidence="4" id="KW-1185">Reference proteome</keyword>
<feature type="signal peptide" evidence="1">
    <location>
        <begin position="1"/>
        <end position="20"/>
    </location>
</feature>
<dbReference type="Proteomes" id="UP000244064">
    <property type="component" value="Unassembled WGS sequence"/>
</dbReference>
<dbReference type="SMART" id="SM00869">
    <property type="entry name" value="Autotransporter"/>
    <property type="match status" value="1"/>
</dbReference>
<dbReference type="Pfam" id="PF03797">
    <property type="entry name" value="Autotransporter"/>
    <property type="match status" value="1"/>
</dbReference>
<comment type="caution">
    <text evidence="3">The sequence shown here is derived from an EMBL/GenBank/DDBJ whole genome shotgun (WGS) entry which is preliminary data.</text>
</comment>
<feature type="chain" id="PRO_5015443673" evidence="1">
    <location>
        <begin position="21"/>
        <end position="326"/>
    </location>
</feature>
<name>A0A2T5PDM6_9PSED</name>
<dbReference type="PROSITE" id="PS51208">
    <property type="entry name" value="AUTOTRANSPORTER"/>
    <property type="match status" value="1"/>
</dbReference>
<dbReference type="Gene3D" id="2.40.128.130">
    <property type="entry name" value="Autotransporter beta-domain"/>
    <property type="match status" value="1"/>
</dbReference>
<evidence type="ECO:0000259" key="2">
    <source>
        <dbReference type="PROSITE" id="PS51208"/>
    </source>
</evidence>
<evidence type="ECO:0000313" key="3">
    <source>
        <dbReference type="EMBL" id="PTU75830.1"/>
    </source>
</evidence>
<evidence type="ECO:0000256" key="1">
    <source>
        <dbReference type="SAM" id="SignalP"/>
    </source>
</evidence>
<dbReference type="InterPro" id="IPR036709">
    <property type="entry name" value="Autotransporte_beta_dom_sf"/>
</dbReference>
<dbReference type="RefSeq" id="WP_108105449.1">
    <property type="nucleotide sequence ID" value="NZ_QASN01000006.1"/>
</dbReference>
<dbReference type="InterPro" id="IPR006315">
    <property type="entry name" value="OM_autotransptr_brl_dom"/>
</dbReference>
<dbReference type="InterPro" id="IPR005546">
    <property type="entry name" value="Autotransporte_beta"/>
</dbReference>
<protein>
    <submittedName>
        <fullName evidence="3">Autotransporter outer membrane beta-barrel domain-containing protein</fullName>
    </submittedName>
</protein>
<dbReference type="SUPFAM" id="SSF103515">
    <property type="entry name" value="Autotransporter"/>
    <property type="match status" value="1"/>
</dbReference>
<accession>A0A2T5PDM6</accession>
<reference evidence="3 4" key="1">
    <citation type="submission" date="2018-04" db="EMBL/GenBank/DDBJ databases">
        <title>Pseudomonas sp. nov., isolated from mangrove soil.</title>
        <authorList>
            <person name="Chen C."/>
        </authorList>
    </citation>
    <scope>NUCLEOTIDE SEQUENCE [LARGE SCALE GENOMIC DNA]</scope>
    <source>
        <strain evidence="3 4">TC-11</strain>
    </source>
</reference>
<organism evidence="3 4">
    <name type="scientific">Pseudomonas mangrovi</name>
    <dbReference type="NCBI Taxonomy" id="2161748"/>
    <lineage>
        <taxon>Bacteria</taxon>
        <taxon>Pseudomonadati</taxon>
        <taxon>Pseudomonadota</taxon>
        <taxon>Gammaproteobacteria</taxon>
        <taxon>Pseudomonadales</taxon>
        <taxon>Pseudomonadaceae</taxon>
        <taxon>Pseudomonas</taxon>
    </lineage>
</organism>
<dbReference type="AlphaFoldDB" id="A0A2T5PDM6"/>
<proteinExistence type="predicted"/>
<sequence length="326" mass="36008">MKGRIWGWALLGMVTLPAQAQLLVDQRELLQEDGRVPREMALDRLQQVRFAFREMPAAGQRWSTWLRGYAQDGEWRGADPSLQLQSQGLVVGLDRPLAGQWMGGALLALGQSEADADSGGFVVDSQQLGIYAATRVYHQLGFKAGLLHGWHQLEGHRLQGGTRLSGDTQARSLQLFGEASYAMDFRNFSLEPFAGLAWQRSAFDGFGERGGAGALQLDGGDEERAYLTLGWRLARPWTLEQGRLVGRASLALRQQLNDARLSLDALNASGEQARLRGRDLDASSLRLDLSLDHELGRGRYLGLGYAGRFAESAREQSLALRLSLRF</sequence>
<gene>
    <name evidence="3" type="ORF">DBO85_03930</name>
</gene>
<dbReference type="OrthoDB" id="5360469at2"/>
<dbReference type="GO" id="GO:0019867">
    <property type="term" value="C:outer membrane"/>
    <property type="evidence" value="ECO:0007669"/>
    <property type="project" value="InterPro"/>
</dbReference>
<evidence type="ECO:0000313" key="4">
    <source>
        <dbReference type="Proteomes" id="UP000244064"/>
    </source>
</evidence>
<keyword evidence="1" id="KW-0732">Signal</keyword>
<dbReference type="NCBIfam" id="TIGR01414">
    <property type="entry name" value="autotrans_barl"/>
    <property type="match status" value="1"/>
</dbReference>
<feature type="domain" description="Autotransporter" evidence="2">
    <location>
        <begin position="57"/>
        <end position="326"/>
    </location>
</feature>